<dbReference type="InterPro" id="IPR006600">
    <property type="entry name" value="HTH_CenpB_DNA-bd_dom"/>
</dbReference>
<dbReference type="GO" id="GO:0005634">
    <property type="term" value="C:nucleus"/>
    <property type="evidence" value="ECO:0007669"/>
    <property type="project" value="TreeGrafter"/>
</dbReference>
<comment type="caution">
    <text evidence="5">The sequence shown here is derived from an EMBL/GenBank/DDBJ whole genome shotgun (WGS) entry which is preliminary data.</text>
</comment>
<accession>F9GCT2</accession>
<dbReference type="OrthoDB" id="3853970at2759"/>
<proteinExistence type="predicted"/>
<evidence type="ECO:0000259" key="4">
    <source>
        <dbReference type="Pfam" id="PF18107"/>
    </source>
</evidence>
<dbReference type="Pfam" id="PF03184">
    <property type="entry name" value="DDE_1"/>
    <property type="match status" value="1"/>
</dbReference>
<protein>
    <recommendedName>
        <fullName evidence="6">HTH CENPB-type domain-containing protein</fullName>
    </recommendedName>
</protein>
<dbReference type="Gene3D" id="1.10.10.60">
    <property type="entry name" value="Homeodomain-like"/>
    <property type="match status" value="2"/>
</dbReference>
<dbReference type="Pfam" id="PF18107">
    <property type="entry name" value="HTH_ABP1_N"/>
    <property type="match status" value="1"/>
</dbReference>
<name>F9GCT2_FUSOF</name>
<feature type="domain" description="ARS-binding protein 1 N-terminal" evidence="4">
    <location>
        <begin position="12"/>
        <end position="70"/>
    </location>
</feature>
<dbReference type="PANTHER" id="PTHR19303:SF73">
    <property type="entry name" value="PROTEIN PDC2"/>
    <property type="match status" value="1"/>
</dbReference>
<dbReference type="SUPFAM" id="SSF46689">
    <property type="entry name" value="Homeodomain-like"/>
    <property type="match status" value="2"/>
</dbReference>
<evidence type="ECO:0000259" key="2">
    <source>
        <dbReference type="Pfam" id="PF03184"/>
    </source>
</evidence>
<evidence type="ECO:0000256" key="1">
    <source>
        <dbReference type="ARBA" id="ARBA00023125"/>
    </source>
</evidence>
<keyword evidence="1" id="KW-0238">DNA-binding</keyword>
<evidence type="ECO:0008006" key="6">
    <source>
        <dbReference type="Google" id="ProtNLM"/>
    </source>
</evidence>
<sequence length="524" mass="60420">MPSQADFTVKKRRNAISNKQRISIRKKKSENPSWGQEKLRIWAYNTFNLQLSQSTISETLGSKFLYLDEPNPTKRVLDGVSATGEFIQGAAKLLWARMDDFNGIPQPSFSQGWLNAFKSRHDYKKYRRQGESLSLTALDYQEELADLQEILKEYSSDDTYNADETGLYWRQSPSLTLADRPQKGLKLDKTRLTIFPCSNASGTHKLPLWLIGSAKNPRAFGREKQHIRGLPVHWKSNKKAWMTSVIMKEWLLWFDGQMGGRKVLLILDNFSAHEKAVCEAIEENLLRNTRVVFLPANTTALFQPMDQGIINNLKTYYRKLWLEFILYMSFQGSDPLSSITQLRAVLRIIEAWNAVKPLTIINCWGVSQLCGPYAGPVTRPKDYNEARAALQEVLDRARIHTLMDLSFLLTPSIDDLVRSPLEQIEDTEEDLLDLIANTFTEVYDLDPDDDLGGLLPRQITMSEASEAYMTLMRYQEQLEEIDFSFIQQLQHQQRLHLRRWQQARQEGLTQMSLDQYLSSDFTAN</sequence>
<dbReference type="InterPro" id="IPR041188">
    <property type="entry name" value="HTH_ABP1_N"/>
</dbReference>
<dbReference type="InterPro" id="IPR004875">
    <property type="entry name" value="DDE_SF_endonuclease_dom"/>
</dbReference>
<dbReference type="InterPro" id="IPR009057">
    <property type="entry name" value="Homeodomain-like_sf"/>
</dbReference>
<organism evidence="5">
    <name type="scientific">Fusarium oxysporum (strain Fo5176)</name>
    <name type="common">Fusarium vascular wilt</name>
    <dbReference type="NCBI Taxonomy" id="660025"/>
    <lineage>
        <taxon>Eukaryota</taxon>
        <taxon>Fungi</taxon>
        <taxon>Dikarya</taxon>
        <taxon>Ascomycota</taxon>
        <taxon>Pezizomycotina</taxon>
        <taxon>Sordariomycetes</taxon>
        <taxon>Hypocreomycetidae</taxon>
        <taxon>Hypocreales</taxon>
        <taxon>Nectriaceae</taxon>
        <taxon>Fusarium</taxon>
        <taxon>Fusarium oxysporum species complex</taxon>
    </lineage>
</organism>
<feature type="domain" description="HTH CENPB-type" evidence="3">
    <location>
        <begin position="79"/>
        <end position="125"/>
    </location>
</feature>
<evidence type="ECO:0000259" key="3">
    <source>
        <dbReference type="Pfam" id="PF03221"/>
    </source>
</evidence>
<feature type="domain" description="DDE-1" evidence="2">
    <location>
        <begin position="189"/>
        <end position="364"/>
    </location>
</feature>
<dbReference type="InterPro" id="IPR050863">
    <property type="entry name" value="CenT-Element_Derived"/>
</dbReference>
<dbReference type="AlphaFoldDB" id="F9GCT2"/>
<dbReference type="EMBL" id="AFQF01005175">
    <property type="protein sequence ID" value="EGU73026.1"/>
    <property type="molecule type" value="Genomic_DNA"/>
</dbReference>
<gene>
    <name evidence="5" type="ORF">FOXB_16465</name>
</gene>
<dbReference type="PANTHER" id="PTHR19303">
    <property type="entry name" value="TRANSPOSON"/>
    <property type="match status" value="1"/>
</dbReference>
<dbReference type="Pfam" id="PF03221">
    <property type="entry name" value="HTH_Tnp_Tc5"/>
    <property type="match status" value="1"/>
</dbReference>
<dbReference type="GO" id="GO:0003677">
    <property type="term" value="F:DNA binding"/>
    <property type="evidence" value="ECO:0007669"/>
    <property type="project" value="UniProtKB-KW"/>
</dbReference>
<reference evidence="5" key="1">
    <citation type="journal article" date="2012" name="Mol. Plant Microbe Interact.">
        <title>A highly conserved effector in Fusarium oxysporum is required for full virulence on Arabidopsis.</title>
        <authorList>
            <person name="Thatcher L.F."/>
            <person name="Gardiner D.M."/>
            <person name="Kazan K."/>
            <person name="Manners J."/>
        </authorList>
    </citation>
    <scope>NUCLEOTIDE SEQUENCE [LARGE SCALE GENOMIC DNA]</scope>
    <source>
        <strain evidence="5">Fo5176</strain>
    </source>
</reference>
<dbReference type="STRING" id="660025.F9GCT2"/>
<evidence type="ECO:0000313" key="5">
    <source>
        <dbReference type="EMBL" id="EGU73026.1"/>
    </source>
</evidence>